<dbReference type="Proteomes" id="UP000054742">
    <property type="component" value="Unassembled WGS sequence"/>
</dbReference>
<gene>
    <name evidence="1" type="ORF">Lbru_2085</name>
</gene>
<dbReference type="PATRIC" id="fig|29422.6.peg.2223"/>
<comment type="caution">
    <text evidence="1">The sequence shown here is derived from an EMBL/GenBank/DDBJ whole genome shotgun (WGS) entry which is preliminary data.</text>
</comment>
<dbReference type="RefSeq" id="WP_058442074.1">
    <property type="nucleotide sequence ID" value="NZ_CAAAHU010000005.1"/>
</dbReference>
<accession>A0A0W0SEN9</accession>
<dbReference type="EMBL" id="LNXV01000029">
    <property type="protein sequence ID" value="KTC81565.1"/>
    <property type="molecule type" value="Genomic_DNA"/>
</dbReference>
<proteinExistence type="predicted"/>
<evidence type="ECO:0000313" key="2">
    <source>
        <dbReference type="Proteomes" id="UP000054742"/>
    </source>
</evidence>
<reference evidence="1 2" key="1">
    <citation type="submission" date="2015-11" db="EMBL/GenBank/DDBJ databases">
        <title>Genomic analysis of 38 Legionella species identifies large and diverse effector repertoires.</title>
        <authorList>
            <person name="Burstein D."/>
            <person name="Amaro F."/>
            <person name="Zusman T."/>
            <person name="Lifshitz Z."/>
            <person name="Cohen O."/>
            <person name="Gilbert J.A."/>
            <person name="Pupko T."/>
            <person name="Shuman H.A."/>
            <person name="Segal G."/>
        </authorList>
    </citation>
    <scope>NUCLEOTIDE SEQUENCE [LARGE SCALE GENOMIC DNA]</scope>
    <source>
        <strain evidence="1 2">ATCC 43878</strain>
    </source>
</reference>
<protein>
    <submittedName>
        <fullName evidence="1">Uncharacterized protein</fullName>
    </submittedName>
</protein>
<dbReference type="OrthoDB" id="5653593at2"/>
<evidence type="ECO:0000313" key="1">
    <source>
        <dbReference type="EMBL" id="KTC81565.1"/>
    </source>
</evidence>
<name>A0A0W0SEN9_9GAMM</name>
<dbReference type="AlphaFoldDB" id="A0A0W0SEN9"/>
<sequence>MFFLKKKTKYKDKEFDIFDNKINHVSYGARRQFSKRTYDESYLWTSNLTACVGVGLVYQEGKSSMLELYHSAGEHNLEYVDIKEALEKENDFVSMLFHFLKQIDDTRGLTIYVACDPMHSNPERDERYIYEALNKCIKYINQSQSKSLPPVSFTNIKSIEVQAGTFFVTTTGKTGTIVEALSESLSEIRRLFADEKSLGNSALYGEYLKLNTKIEGKELDSFATEKSFFENLQQLASDFLSTKHSSQEYAAEKLAIKLVSWNLFLNKPDKQLFKSWQEKHVDTSYEPPSP</sequence>
<keyword evidence="2" id="KW-1185">Reference proteome</keyword>
<organism evidence="1 2">
    <name type="scientific">Legionella brunensis</name>
    <dbReference type="NCBI Taxonomy" id="29422"/>
    <lineage>
        <taxon>Bacteria</taxon>
        <taxon>Pseudomonadati</taxon>
        <taxon>Pseudomonadota</taxon>
        <taxon>Gammaproteobacteria</taxon>
        <taxon>Legionellales</taxon>
        <taxon>Legionellaceae</taxon>
        <taxon>Legionella</taxon>
    </lineage>
</organism>